<feature type="domain" description="C2H2-type" evidence="3">
    <location>
        <begin position="128"/>
        <end position="152"/>
    </location>
</feature>
<keyword evidence="5" id="KW-1185">Reference proteome</keyword>
<dbReference type="AlphaFoldDB" id="A0A1R3J192"/>
<dbReference type="OrthoDB" id="9514740at2759"/>
<name>A0A1R3J192_COCAP</name>
<sequence>MAAIWFSSLKRSLKLCKAELSDIVQPNPNCNDEPRKPVLSRLLSSKSRRSLRDDHGAIQGRRSTQEAESMEISHILDPITESSVSDPNIRLRPRDRLYSGGGGRRSFSCSRNMVSKPRRSLDAEFRGFVCKKCGESFRKLEAIEAHHFSRHAVTPLSEEDNSRKTVEMIFGINNLMESESSIFGHEIERVLRVDHMQSSLTRFEDYRAMVKLKASMKYPRCLADGNELLRFYGTTVACSIGTKTTSTGLCSSDKCGLCRILRHGFSSTKEEYSNGFRGVFTFSTSKSAFEFIKVDHGEKRDLIRKALILCRVIGGRVHKPLEKDFHEMATAQSSFDSVAAYADDITDSNIEELYSLNPRVLLPCFVVICNPSMPRSVLQPISTSHIGS</sequence>
<evidence type="ECO:0000256" key="1">
    <source>
        <dbReference type="PROSITE-ProRule" id="PRU00042"/>
    </source>
</evidence>
<keyword evidence="1" id="KW-0862">Zinc</keyword>
<dbReference type="InterPro" id="IPR013087">
    <property type="entry name" value="Znf_C2H2_type"/>
</dbReference>
<dbReference type="Proteomes" id="UP000188268">
    <property type="component" value="Unassembled WGS sequence"/>
</dbReference>
<evidence type="ECO:0000313" key="5">
    <source>
        <dbReference type="Proteomes" id="UP000188268"/>
    </source>
</evidence>
<dbReference type="STRING" id="210143.A0A1R3J192"/>
<comment type="caution">
    <text evidence="4">The sequence shown here is derived from an EMBL/GenBank/DDBJ whole genome shotgun (WGS) entry which is preliminary data.</text>
</comment>
<keyword evidence="1" id="KW-0479">Metal-binding</keyword>
<accession>A0A1R3J192</accession>
<dbReference type="SUPFAM" id="SSF56399">
    <property type="entry name" value="ADP-ribosylation"/>
    <property type="match status" value="1"/>
</dbReference>
<reference evidence="4 5" key="1">
    <citation type="submission" date="2013-09" db="EMBL/GenBank/DDBJ databases">
        <title>Corchorus capsularis genome sequencing.</title>
        <authorList>
            <person name="Alam M."/>
            <person name="Haque M.S."/>
            <person name="Islam M.S."/>
            <person name="Emdad E.M."/>
            <person name="Islam M.M."/>
            <person name="Ahmed B."/>
            <person name="Halim A."/>
            <person name="Hossen Q.M.M."/>
            <person name="Hossain M.Z."/>
            <person name="Ahmed R."/>
            <person name="Khan M.M."/>
            <person name="Islam R."/>
            <person name="Rashid M.M."/>
            <person name="Khan S.A."/>
            <person name="Rahman M.S."/>
            <person name="Alam M."/>
        </authorList>
    </citation>
    <scope>NUCLEOTIDE SEQUENCE [LARGE SCALE GENOMIC DNA]</scope>
    <source>
        <strain evidence="5">cv. CVL-1</strain>
        <tissue evidence="4">Whole seedling</tissue>
    </source>
</reference>
<feature type="region of interest" description="Disordered" evidence="2">
    <location>
        <begin position="44"/>
        <end position="70"/>
    </location>
</feature>
<dbReference type="EMBL" id="AWWV01008970">
    <property type="protein sequence ID" value="OMO88556.1"/>
    <property type="molecule type" value="Genomic_DNA"/>
</dbReference>
<dbReference type="GO" id="GO:0008270">
    <property type="term" value="F:zinc ion binding"/>
    <property type="evidence" value="ECO:0007669"/>
    <property type="project" value="UniProtKB-KW"/>
</dbReference>
<dbReference type="Gramene" id="OMO88556">
    <property type="protein sequence ID" value="OMO88556"/>
    <property type="gene ID" value="CCACVL1_08312"/>
</dbReference>
<evidence type="ECO:0000256" key="2">
    <source>
        <dbReference type="SAM" id="MobiDB-lite"/>
    </source>
</evidence>
<proteinExistence type="predicted"/>
<organism evidence="4 5">
    <name type="scientific">Corchorus capsularis</name>
    <name type="common">Jute</name>
    <dbReference type="NCBI Taxonomy" id="210143"/>
    <lineage>
        <taxon>Eukaryota</taxon>
        <taxon>Viridiplantae</taxon>
        <taxon>Streptophyta</taxon>
        <taxon>Embryophyta</taxon>
        <taxon>Tracheophyta</taxon>
        <taxon>Spermatophyta</taxon>
        <taxon>Magnoliopsida</taxon>
        <taxon>eudicotyledons</taxon>
        <taxon>Gunneridae</taxon>
        <taxon>Pentapetalae</taxon>
        <taxon>rosids</taxon>
        <taxon>malvids</taxon>
        <taxon>Malvales</taxon>
        <taxon>Malvaceae</taxon>
        <taxon>Grewioideae</taxon>
        <taxon>Apeibeae</taxon>
        <taxon>Corchorus</taxon>
    </lineage>
</organism>
<dbReference type="PROSITE" id="PS50157">
    <property type="entry name" value="ZINC_FINGER_C2H2_2"/>
    <property type="match status" value="1"/>
</dbReference>
<dbReference type="PROSITE" id="PS00028">
    <property type="entry name" value="ZINC_FINGER_C2H2_1"/>
    <property type="match status" value="1"/>
</dbReference>
<evidence type="ECO:0000259" key="3">
    <source>
        <dbReference type="PROSITE" id="PS50157"/>
    </source>
</evidence>
<gene>
    <name evidence="4" type="ORF">CCACVL1_08312</name>
</gene>
<protein>
    <recommendedName>
        <fullName evidence="3">C2H2-type domain-containing protein</fullName>
    </recommendedName>
</protein>
<keyword evidence="1" id="KW-0863">Zinc-finger</keyword>
<dbReference type="Gene3D" id="3.90.228.10">
    <property type="match status" value="1"/>
</dbReference>
<dbReference type="PANTHER" id="PTHR31681">
    <property type="entry name" value="C2H2-LIKE ZINC FINGER PROTEIN"/>
    <property type="match status" value="1"/>
</dbReference>
<evidence type="ECO:0000313" key="4">
    <source>
        <dbReference type="EMBL" id="OMO88556.1"/>
    </source>
</evidence>
<dbReference type="PANTHER" id="PTHR31681:SF108">
    <property type="entry name" value="FACTOR, PUTATIVE-RELATED"/>
    <property type="match status" value="1"/>
</dbReference>